<evidence type="ECO:0000313" key="1">
    <source>
        <dbReference type="EMBL" id="TFK60837.1"/>
    </source>
</evidence>
<gene>
    <name evidence="1" type="ORF">BDN72DRAFT_850214</name>
</gene>
<dbReference type="Proteomes" id="UP000308600">
    <property type="component" value="Unassembled WGS sequence"/>
</dbReference>
<protein>
    <submittedName>
        <fullName evidence="1">Uncharacterized protein</fullName>
    </submittedName>
</protein>
<accession>A0ACD3A5G2</accession>
<sequence length="344" mass="38717">MNRAQVEEARRKIDAEIAELGIRILSLTSMRNTLAPIMSLPPELLIDIFMKIRVGGRTFTERHRSRTTLFLSSVCSAWKDIILGSSKMWSVIDILHPEAVLAFLERSKQADLVINLREIDEQNYLCVGHIFHHLPRIRSLRLHGNWGEGPVEFPPSSWDTPAPILTALDIQYINLPSNPFSGISSSLRRLEFESCTLPSTLLISSKITNLIVRIPHPRLHVDNLASILNQMPSLSNLRLQEALEPLQVSRSPNSISRISLPNLASLFLEDFDSLLAVTLFLNVLEIPTSTKLEISTTHDSHPSNGNGTIEQVLRAYATRGPFTGAWEISTLRVLQWERITLIET</sequence>
<reference evidence="1 2" key="1">
    <citation type="journal article" date="2019" name="Nat. Ecol. Evol.">
        <title>Megaphylogeny resolves global patterns of mushroom evolution.</title>
        <authorList>
            <person name="Varga T."/>
            <person name="Krizsan K."/>
            <person name="Foldi C."/>
            <person name="Dima B."/>
            <person name="Sanchez-Garcia M."/>
            <person name="Sanchez-Ramirez S."/>
            <person name="Szollosi G.J."/>
            <person name="Szarkandi J.G."/>
            <person name="Papp V."/>
            <person name="Albert L."/>
            <person name="Andreopoulos W."/>
            <person name="Angelini C."/>
            <person name="Antonin V."/>
            <person name="Barry K.W."/>
            <person name="Bougher N.L."/>
            <person name="Buchanan P."/>
            <person name="Buyck B."/>
            <person name="Bense V."/>
            <person name="Catcheside P."/>
            <person name="Chovatia M."/>
            <person name="Cooper J."/>
            <person name="Damon W."/>
            <person name="Desjardin D."/>
            <person name="Finy P."/>
            <person name="Geml J."/>
            <person name="Haridas S."/>
            <person name="Hughes K."/>
            <person name="Justo A."/>
            <person name="Karasinski D."/>
            <person name="Kautmanova I."/>
            <person name="Kiss B."/>
            <person name="Kocsube S."/>
            <person name="Kotiranta H."/>
            <person name="LaButti K.M."/>
            <person name="Lechner B.E."/>
            <person name="Liimatainen K."/>
            <person name="Lipzen A."/>
            <person name="Lukacs Z."/>
            <person name="Mihaltcheva S."/>
            <person name="Morgado L.N."/>
            <person name="Niskanen T."/>
            <person name="Noordeloos M.E."/>
            <person name="Ohm R.A."/>
            <person name="Ortiz-Santana B."/>
            <person name="Ovrebo C."/>
            <person name="Racz N."/>
            <person name="Riley R."/>
            <person name="Savchenko A."/>
            <person name="Shiryaev A."/>
            <person name="Soop K."/>
            <person name="Spirin V."/>
            <person name="Szebenyi C."/>
            <person name="Tomsovsky M."/>
            <person name="Tulloss R.E."/>
            <person name="Uehling J."/>
            <person name="Grigoriev I.V."/>
            <person name="Vagvolgyi C."/>
            <person name="Papp T."/>
            <person name="Martin F.M."/>
            <person name="Miettinen O."/>
            <person name="Hibbett D.S."/>
            <person name="Nagy L.G."/>
        </authorList>
    </citation>
    <scope>NUCLEOTIDE SEQUENCE [LARGE SCALE GENOMIC DNA]</scope>
    <source>
        <strain evidence="1 2">NL-1719</strain>
    </source>
</reference>
<feature type="non-terminal residue" evidence="1">
    <location>
        <position position="344"/>
    </location>
</feature>
<organism evidence="1 2">
    <name type="scientific">Pluteus cervinus</name>
    <dbReference type="NCBI Taxonomy" id="181527"/>
    <lineage>
        <taxon>Eukaryota</taxon>
        <taxon>Fungi</taxon>
        <taxon>Dikarya</taxon>
        <taxon>Basidiomycota</taxon>
        <taxon>Agaricomycotina</taxon>
        <taxon>Agaricomycetes</taxon>
        <taxon>Agaricomycetidae</taxon>
        <taxon>Agaricales</taxon>
        <taxon>Pluteineae</taxon>
        <taxon>Pluteaceae</taxon>
        <taxon>Pluteus</taxon>
    </lineage>
</organism>
<dbReference type="EMBL" id="ML208726">
    <property type="protein sequence ID" value="TFK60837.1"/>
    <property type="molecule type" value="Genomic_DNA"/>
</dbReference>
<name>A0ACD3A5G2_9AGAR</name>
<proteinExistence type="predicted"/>
<evidence type="ECO:0000313" key="2">
    <source>
        <dbReference type="Proteomes" id="UP000308600"/>
    </source>
</evidence>
<keyword evidence="2" id="KW-1185">Reference proteome</keyword>
<feature type="non-terminal residue" evidence="1">
    <location>
        <position position="1"/>
    </location>
</feature>